<evidence type="ECO:0000259" key="1">
    <source>
        <dbReference type="Pfam" id="PF00646"/>
    </source>
</evidence>
<dbReference type="InterPro" id="IPR036047">
    <property type="entry name" value="F-box-like_dom_sf"/>
</dbReference>
<dbReference type="InParanoid" id="K5VWD0"/>
<feature type="domain" description="F-box" evidence="1">
    <location>
        <begin position="16"/>
        <end position="52"/>
    </location>
</feature>
<reference evidence="2 3" key="1">
    <citation type="journal article" date="2012" name="BMC Genomics">
        <title>Comparative genomics of the white-rot fungi, Phanerochaete carnosa and P. chrysosporium, to elucidate the genetic basis of the distinct wood types they colonize.</title>
        <authorList>
            <person name="Suzuki H."/>
            <person name="MacDonald J."/>
            <person name="Syed K."/>
            <person name="Salamov A."/>
            <person name="Hori C."/>
            <person name="Aerts A."/>
            <person name="Henrissat B."/>
            <person name="Wiebenga A."/>
            <person name="vanKuyk P.A."/>
            <person name="Barry K."/>
            <person name="Lindquist E."/>
            <person name="LaButti K."/>
            <person name="Lapidus A."/>
            <person name="Lucas S."/>
            <person name="Coutinho P."/>
            <person name="Gong Y."/>
            <person name="Samejima M."/>
            <person name="Mahadevan R."/>
            <person name="Abou-Zaid M."/>
            <person name="de Vries R.P."/>
            <person name="Igarashi K."/>
            <person name="Yadav J.S."/>
            <person name="Grigoriev I.V."/>
            <person name="Master E.R."/>
        </authorList>
    </citation>
    <scope>NUCLEOTIDE SEQUENCE [LARGE SCALE GENOMIC DNA]</scope>
    <source>
        <strain evidence="2 3">HHB-10118-sp</strain>
    </source>
</reference>
<dbReference type="GeneID" id="18920835"/>
<dbReference type="Proteomes" id="UP000008370">
    <property type="component" value="Unassembled WGS sequence"/>
</dbReference>
<accession>K5VWD0</accession>
<organism evidence="2 3">
    <name type="scientific">Phanerochaete carnosa (strain HHB-10118-sp)</name>
    <name type="common">White-rot fungus</name>
    <name type="synonym">Peniophora carnosa</name>
    <dbReference type="NCBI Taxonomy" id="650164"/>
    <lineage>
        <taxon>Eukaryota</taxon>
        <taxon>Fungi</taxon>
        <taxon>Dikarya</taxon>
        <taxon>Basidiomycota</taxon>
        <taxon>Agaricomycotina</taxon>
        <taxon>Agaricomycetes</taxon>
        <taxon>Polyporales</taxon>
        <taxon>Phanerochaetaceae</taxon>
        <taxon>Phanerochaete</taxon>
    </lineage>
</organism>
<dbReference type="SUPFAM" id="SSF81383">
    <property type="entry name" value="F-box domain"/>
    <property type="match status" value="1"/>
</dbReference>
<dbReference type="RefSeq" id="XP_007396154.1">
    <property type="nucleotide sequence ID" value="XM_007396092.1"/>
</dbReference>
<dbReference type="OrthoDB" id="3256413at2759"/>
<gene>
    <name evidence="2" type="ORF">PHACADRAFT_93463</name>
</gene>
<dbReference type="EMBL" id="JH930472">
    <property type="protein sequence ID" value="EKM55843.1"/>
    <property type="molecule type" value="Genomic_DNA"/>
</dbReference>
<dbReference type="KEGG" id="pco:PHACADRAFT_93463"/>
<sequence length="526" mass="59554">MSGGSTHWHVDSLGTLQRLPLELVETILLSSDAVTIVRAQAVSRALKDIIRASPALQYRIECFLADVSDTSSGRSIDLLDRQQSVRRWRKSWSRLHWSEKIVIPFRTRQMVDSALCVHYTVLGDACLGEPGAFQFIRQCSELRRVQAERWMVRGLPELVKPEAWTFDVTQDVLAILQIRDGTPTVDLCFFSCRTGMPYQGEGPSTLSLTAHNFIFEAQLEDWDFNVRLYGEVMSLLILHRVQDEEAHRELFVFNWKTQETLLEVYSQPEHRVILHDLGFLDEEHILCGAAGTDAPCIAVINHTTAPRSRTSFQDFMYQNAKLVLALPSLASDTIFDFLNICSSPRFSFTADAGIFRPTRTDPIILIDMGVYHDEDFRIFNLIIPSHVLRSRLEDPALRTGQSTSVSWDSWGRESRLFELPIDRFGQISGSLYVVGSRVRVSQREHQRLVLYDFASTTALRHSATVEGAEVVWEPSSNVGPWAQVTTTAAPYRATISDIPITRNDQVILMQDGIIVIPFSEHGFPAK</sequence>
<proteinExistence type="predicted"/>
<dbReference type="InterPro" id="IPR001810">
    <property type="entry name" value="F-box_dom"/>
</dbReference>
<name>K5VWD0_PHACS</name>
<keyword evidence="3" id="KW-1185">Reference proteome</keyword>
<dbReference type="Pfam" id="PF00646">
    <property type="entry name" value="F-box"/>
    <property type="match status" value="1"/>
</dbReference>
<dbReference type="HOGENOM" id="CLU_484927_0_0_1"/>
<dbReference type="AlphaFoldDB" id="K5VWD0"/>
<evidence type="ECO:0000313" key="2">
    <source>
        <dbReference type="EMBL" id="EKM55843.1"/>
    </source>
</evidence>
<protein>
    <recommendedName>
        <fullName evidence="1">F-box domain-containing protein</fullName>
    </recommendedName>
</protein>
<evidence type="ECO:0000313" key="3">
    <source>
        <dbReference type="Proteomes" id="UP000008370"/>
    </source>
</evidence>